<organism evidence="7 8">
    <name type="scientific">Channa striata</name>
    <name type="common">Snakehead murrel</name>
    <name type="synonym">Ophicephalus striatus</name>
    <dbReference type="NCBI Taxonomy" id="64152"/>
    <lineage>
        <taxon>Eukaryota</taxon>
        <taxon>Metazoa</taxon>
        <taxon>Chordata</taxon>
        <taxon>Craniata</taxon>
        <taxon>Vertebrata</taxon>
        <taxon>Euteleostomi</taxon>
        <taxon>Actinopterygii</taxon>
        <taxon>Neopterygii</taxon>
        <taxon>Teleostei</taxon>
        <taxon>Neoteleostei</taxon>
        <taxon>Acanthomorphata</taxon>
        <taxon>Anabantaria</taxon>
        <taxon>Anabantiformes</taxon>
        <taxon>Channoidei</taxon>
        <taxon>Channidae</taxon>
        <taxon>Channa</taxon>
    </lineage>
</organism>
<feature type="region of interest" description="Disordered" evidence="5">
    <location>
        <begin position="414"/>
        <end position="454"/>
    </location>
</feature>
<dbReference type="SUPFAM" id="SSF48403">
    <property type="entry name" value="Ankyrin repeat"/>
    <property type="match status" value="1"/>
</dbReference>
<dbReference type="AlphaFoldDB" id="A0AA88J441"/>
<dbReference type="Pfam" id="PF12796">
    <property type="entry name" value="Ank_2"/>
    <property type="match status" value="1"/>
</dbReference>
<keyword evidence="8" id="KW-1185">Reference proteome</keyword>
<evidence type="ECO:0000256" key="5">
    <source>
        <dbReference type="SAM" id="MobiDB-lite"/>
    </source>
</evidence>
<proteinExistence type="inferred from homology"/>
<name>A0AA88J441_CHASR</name>
<dbReference type="EMBL" id="JAUPFM010000020">
    <property type="protein sequence ID" value="KAK2818825.1"/>
    <property type="molecule type" value="Genomic_DNA"/>
</dbReference>
<dbReference type="PANTHER" id="PTHR14491">
    <property type="entry name" value="SOSONDOWAH, ISOFORM G"/>
    <property type="match status" value="1"/>
</dbReference>
<dbReference type="PANTHER" id="PTHR14491:SF3">
    <property type="entry name" value="ANKYRIN REPEAT DOMAIN-CONTAINING PROTEIN SOWAHB"/>
    <property type="match status" value="1"/>
</dbReference>
<dbReference type="SMART" id="SM00248">
    <property type="entry name" value="ANK"/>
    <property type="match status" value="2"/>
</dbReference>
<feature type="compositionally biased region" description="Acidic residues" evidence="5">
    <location>
        <begin position="266"/>
        <end position="279"/>
    </location>
</feature>
<dbReference type="Pfam" id="PF25877">
    <property type="entry name" value="WHD_SOWAH"/>
    <property type="match status" value="1"/>
</dbReference>
<evidence type="ECO:0000259" key="6">
    <source>
        <dbReference type="Pfam" id="PF25877"/>
    </source>
</evidence>
<evidence type="ECO:0000313" key="8">
    <source>
        <dbReference type="Proteomes" id="UP001187415"/>
    </source>
</evidence>
<feature type="compositionally biased region" description="Polar residues" evidence="5">
    <location>
        <begin position="364"/>
        <end position="373"/>
    </location>
</feature>
<dbReference type="PROSITE" id="PS50297">
    <property type="entry name" value="ANK_REP_REGION"/>
    <property type="match status" value="1"/>
</dbReference>
<evidence type="ECO:0000256" key="2">
    <source>
        <dbReference type="ARBA" id="ARBA00023043"/>
    </source>
</evidence>
<reference evidence="7" key="1">
    <citation type="submission" date="2023-07" db="EMBL/GenBank/DDBJ databases">
        <title>Chromosome-level Genome Assembly of Striped Snakehead (Channa striata).</title>
        <authorList>
            <person name="Liu H."/>
        </authorList>
    </citation>
    <scope>NUCLEOTIDE SEQUENCE</scope>
    <source>
        <strain evidence="7">Gz</strain>
        <tissue evidence="7">Muscle</tissue>
    </source>
</reference>
<dbReference type="PROSITE" id="PS50088">
    <property type="entry name" value="ANK_REPEAT"/>
    <property type="match status" value="1"/>
</dbReference>
<keyword evidence="2 4" id="KW-0040">ANK repeat</keyword>
<dbReference type="InterPro" id="IPR036770">
    <property type="entry name" value="Ankyrin_rpt-contain_sf"/>
</dbReference>
<feature type="region of interest" description="Disordered" evidence="5">
    <location>
        <begin position="364"/>
        <end position="401"/>
    </location>
</feature>
<feature type="compositionally biased region" description="Low complexity" evidence="5">
    <location>
        <begin position="424"/>
        <end position="454"/>
    </location>
</feature>
<dbReference type="Proteomes" id="UP001187415">
    <property type="component" value="Unassembled WGS sequence"/>
</dbReference>
<dbReference type="Gene3D" id="1.25.40.20">
    <property type="entry name" value="Ankyrin repeat-containing domain"/>
    <property type="match status" value="1"/>
</dbReference>
<protein>
    <recommendedName>
        <fullName evidence="6">SOWAHA-C winged helix-turn-helix domain-containing protein</fullName>
    </recommendedName>
</protein>
<feature type="region of interest" description="Disordered" evidence="5">
    <location>
        <begin position="758"/>
        <end position="789"/>
    </location>
</feature>
<sequence length="822" mass="89077">MAADLSQNAVLRFLQSNGGSVRNADLLLHFRSFIRDSADRDRNRELFKKFVNSVASVRQTDGVSYVILKKQFKGNVPGGGEAGSSNLVQAPSTDKSRLKQPVEGAGKPAPPGQTVRKTILPAAGIMVVNNNNNNVETHLSLKPQAPQSNVSPEGTGRGAAAQGRSHISDHTELRTPSLSEPPVRDQRSKGGQQKVGFGPLPGITPVTRIVGHHGVTGQQVPVLQALHGREACLQPEGGLHQEPPLQAEVVSRRIRYRPSYKSAVSCDEDDEEEEEEEEQVPAKQISGDAAWPQSSPLRDAVRATSTSSSCTTDPPAPPSVVSSSSSSSSERTIPKICIQDVEGEMLVPRGPGWSFESGLEVTSPSVELTSTRHSPPLKGEVYTPSPHSRPQSSGHQDNRYSHPADIQLETPQRLHKDQRTPLLSSHSSSFSPSSDAGFSSSDWPSSGSSRASGWNSSFEELQARAGDTAIQEALQRTQRTRLEAVTHLGNSTTMASPWYHSTGNLCDDQGSTARGMPSYLSNDDFFDNHEAVESSEGSTSSPVLRQRPALAGQLSPQVRSRMCRSMGADLDQILQEEGRDVGGGGGGSDAARLNRLHLISSSLSLRPSRQSLVPLDPREHAWLVKGAAGAWTEIYSLFREDSSLLNKQDFISGFTVLHWIAKHGDHRVLNTLWYGVQKVGMTFNINARSTCGHTPLHIAAMHGNKNVIRLLVKNFGADVKQRDMSGKRPWQYLSSSTSLEIFEMLGAPARNVLKGVGTVQPGWDQQPQQRRRRRHQMSSASSGVRPLTIAGTTKVKRSTSLAAFLKHKSLNAFSGLQSDSSI</sequence>
<feature type="domain" description="SOWAHA-C winged helix-turn-helix" evidence="6">
    <location>
        <begin position="4"/>
        <end position="78"/>
    </location>
</feature>
<comment type="caution">
    <text evidence="7">The sequence shown here is derived from an EMBL/GenBank/DDBJ whole genome shotgun (WGS) entry which is preliminary data.</text>
</comment>
<dbReference type="InterPro" id="IPR058889">
    <property type="entry name" value="WHD_SOWAHA-C"/>
</dbReference>
<feature type="repeat" description="ANK" evidence="4">
    <location>
        <begin position="691"/>
        <end position="724"/>
    </location>
</feature>
<feature type="compositionally biased region" description="Low complexity" evidence="5">
    <location>
        <begin position="304"/>
        <end position="329"/>
    </location>
</feature>
<keyword evidence="1" id="KW-0677">Repeat</keyword>
<feature type="region of interest" description="Disordered" evidence="5">
    <location>
        <begin position="142"/>
        <end position="200"/>
    </location>
</feature>
<evidence type="ECO:0000313" key="7">
    <source>
        <dbReference type="EMBL" id="KAK2818825.1"/>
    </source>
</evidence>
<feature type="compositionally biased region" description="Polar residues" evidence="5">
    <location>
        <begin position="385"/>
        <end position="395"/>
    </location>
</feature>
<accession>A0AA88J441</accession>
<gene>
    <name evidence="7" type="ORF">Q5P01_024386</name>
</gene>
<comment type="similarity">
    <text evidence="3">Belongs to the SOWAH family.</text>
</comment>
<evidence type="ECO:0000256" key="1">
    <source>
        <dbReference type="ARBA" id="ARBA00022737"/>
    </source>
</evidence>
<dbReference type="InterPro" id="IPR002110">
    <property type="entry name" value="Ankyrin_rpt"/>
</dbReference>
<evidence type="ECO:0000256" key="4">
    <source>
        <dbReference type="PROSITE-ProRule" id="PRU00023"/>
    </source>
</evidence>
<feature type="region of interest" description="Disordered" evidence="5">
    <location>
        <begin position="78"/>
        <end position="114"/>
    </location>
</feature>
<feature type="region of interest" description="Disordered" evidence="5">
    <location>
        <begin position="260"/>
        <end position="333"/>
    </location>
</feature>
<feature type="compositionally biased region" description="Polar residues" evidence="5">
    <location>
        <begin position="83"/>
        <end position="93"/>
    </location>
</feature>
<evidence type="ECO:0000256" key="3">
    <source>
        <dbReference type="ARBA" id="ARBA00038122"/>
    </source>
</evidence>